<proteinExistence type="predicted"/>
<accession>A0A845B1D2</accession>
<dbReference type="Pfam" id="PF14240">
    <property type="entry name" value="YHYH"/>
    <property type="match status" value="1"/>
</dbReference>
<feature type="domain" description="YHYH" evidence="3">
    <location>
        <begin position="100"/>
        <end position="203"/>
    </location>
</feature>
<evidence type="ECO:0000259" key="3">
    <source>
        <dbReference type="Pfam" id="PF14240"/>
    </source>
</evidence>
<evidence type="ECO:0000313" key="4">
    <source>
        <dbReference type="EMBL" id="MXP43986.1"/>
    </source>
</evidence>
<comment type="caution">
    <text evidence="4">The sequence shown here is derived from an EMBL/GenBank/DDBJ whole genome shotgun (WGS) entry which is preliminary data.</text>
</comment>
<keyword evidence="2" id="KW-0732">Signal</keyword>
<dbReference type="AlphaFoldDB" id="A0A845B1D2"/>
<organism evidence="4 5">
    <name type="scientific">Allopontixanthobacter sediminis</name>
    <dbReference type="NCBI Taxonomy" id="1689985"/>
    <lineage>
        <taxon>Bacteria</taxon>
        <taxon>Pseudomonadati</taxon>
        <taxon>Pseudomonadota</taxon>
        <taxon>Alphaproteobacteria</taxon>
        <taxon>Sphingomonadales</taxon>
        <taxon>Erythrobacteraceae</taxon>
        <taxon>Allopontixanthobacter</taxon>
    </lineage>
</organism>
<evidence type="ECO:0000313" key="5">
    <source>
        <dbReference type="Proteomes" id="UP000431922"/>
    </source>
</evidence>
<evidence type="ECO:0000256" key="1">
    <source>
        <dbReference type="SAM" id="MobiDB-lite"/>
    </source>
</evidence>
<dbReference type="PROSITE" id="PS51257">
    <property type="entry name" value="PROKAR_LIPOPROTEIN"/>
    <property type="match status" value="1"/>
</dbReference>
<feature type="signal peptide" evidence="2">
    <location>
        <begin position="1"/>
        <end position="30"/>
    </location>
</feature>
<feature type="chain" id="PRO_5032885869" evidence="2">
    <location>
        <begin position="31"/>
        <end position="334"/>
    </location>
</feature>
<keyword evidence="5" id="KW-1185">Reference proteome</keyword>
<dbReference type="InterPro" id="IPR025924">
    <property type="entry name" value="YHYH_dom"/>
</dbReference>
<reference evidence="4 5" key="1">
    <citation type="submission" date="2019-12" db="EMBL/GenBank/DDBJ databases">
        <title>Genomic-based taxomic classification of the family Erythrobacteraceae.</title>
        <authorList>
            <person name="Xu L."/>
        </authorList>
    </citation>
    <scope>NUCLEOTIDE SEQUENCE [LARGE SCALE GENOMIC DNA]</scope>
    <source>
        <strain evidence="4 5">KCTC 42453</strain>
    </source>
</reference>
<gene>
    <name evidence="4" type="ORF">GRI65_05905</name>
</gene>
<protein>
    <submittedName>
        <fullName evidence="4">YHYH protein</fullName>
    </submittedName>
</protein>
<dbReference type="PANTHER" id="PTHR30289">
    <property type="entry name" value="UNCHARACTERIZED PROTEIN YBCL-RELATED"/>
    <property type="match status" value="1"/>
</dbReference>
<dbReference type="Proteomes" id="UP000431922">
    <property type="component" value="Unassembled WGS sequence"/>
</dbReference>
<dbReference type="PANTHER" id="PTHR30289:SF8">
    <property type="entry name" value="YHYH DOMAIN-CONTAINING PROTEIN"/>
    <property type="match status" value="1"/>
</dbReference>
<name>A0A845B1D2_9SPHN</name>
<dbReference type="EMBL" id="WTYL01000002">
    <property type="protein sequence ID" value="MXP43986.1"/>
    <property type="molecule type" value="Genomic_DNA"/>
</dbReference>
<sequence>MPLKTIVKNWPFIPCVAVVIFSASCTSAPATSDPVASAARCADVAASVKDAGFLDKVTVDCTGGNAVLTSNTYPDHDLMTGIIGTNEQVPVPAKAYAAPVPLEPVLGTTPQTRDAALGVAVNGVPIFDYTGGGEMTIAELSHHQAQHDTLQTNQLDVCGGHAGRGDDYHYHVKPKCMIAQMKNAGDAAIIGWAFDGFPIYGDKNPDGTPIENGGLDVCNGKRDKNFGYRYHTSAGAPYIVQCLMGEVADLRDLPRTAPLVSASGQGAPPGEPPRGGVQNLVFTQQKDGSRSMDYTYDGQAYYIRYKPSGKPDCYNFTTRTVTNKGAVKTGEYCR</sequence>
<dbReference type="OrthoDB" id="9796530at2"/>
<feature type="region of interest" description="Disordered" evidence="1">
    <location>
        <begin position="259"/>
        <end position="278"/>
    </location>
</feature>
<evidence type="ECO:0000256" key="2">
    <source>
        <dbReference type="SAM" id="SignalP"/>
    </source>
</evidence>